<protein>
    <submittedName>
        <fullName evidence="1">Uncharacterized protein</fullName>
    </submittedName>
</protein>
<gene>
    <name evidence="1" type="ORF">LCGC14_2215420</name>
</gene>
<comment type="caution">
    <text evidence="1">The sequence shown here is derived from an EMBL/GenBank/DDBJ whole genome shotgun (WGS) entry which is preliminary data.</text>
</comment>
<organism evidence="1">
    <name type="scientific">marine sediment metagenome</name>
    <dbReference type="NCBI Taxonomy" id="412755"/>
    <lineage>
        <taxon>unclassified sequences</taxon>
        <taxon>metagenomes</taxon>
        <taxon>ecological metagenomes</taxon>
    </lineage>
</organism>
<dbReference type="AlphaFoldDB" id="A0A0F9E005"/>
<dbReference type="EMBL" id="LAZR01029491">
    <property type="protein sequence ID" value="KKL59431.1"/>
    <property type="molecule type" value="Genomic_DNA"/>
</dbReference>
<reference evidence="1" key="1">
    <citation type="journal article" date="2015" name="Nature">
        <title>Complex archaea that bridge the gap between prokaryotes and eukaryotes.</title>
        <authorList>
            <person name="Spang A."/>
            <person name="Saw J.H."/>
            <person name="Jorgensen S.L."/>
            <person name="Zaremba-Niedzwiedzka K."/>
            <person name="Martijn J."/>
            <person name="Lind A.E."/>
            <person name="van Eijk R."/>
            <person name="Schleper C."/>
            <person name="Guy L."/>
            <person name="Ettema T.J."/>
        </authorList>
    </citation>
    <scope>NUCLEOTIDE SEQUENCE</scope>
</reference>
<evidence type="ECO:0000313" key="1">
    <source>
        <dbReference type="EMBL" id="KKL59431.1"/>
    </source>
</evidence>
<accession>A0A0F9E005</accession>
<proteinExistence type="predicted"/>
<name>A0A0F9E005_9ZZZZ</name>
<sequence>MGVMDAKLTEADYSELFAVLDRDWLRTTEIKRRLGRNYPWTLRRLHAAAAAGLMESKTTYGDGHGWRFVWRLTIHALSNPPNRRPVIE</sequence>